<dbReference type="GO" id="GO:0006465">
    <property type="term" value="P:signal peptide processing"/>
    <property type="evidence" value="ECO:0007669"/>
    <property type="project" value="InterPro"/>
</dbReference>
<dbReference type="SUPFAM" id="SSF51306">
    <property type="entry name" value="LexA/Signal peptidase"/>
    <property type="match status" value="1"/>
</dbReference>
<feature type="active site" evidence="7">
    <location>
        <position position="91"/>
    </location>
</feature>
<reference evidence="11" key="1">
    <citation type="submission" date="2016-04" db="EMBL/GenBank/DDBJ databases">
        <authorList>
            <person name="Antunes L.P."/>
            <person name="Martins L.F."/>
            <person name="Pereira R.V."/>
            <person name="Thomas A.M."/>
            <person name="Barbosa D."/>
            <person name="Nascimento L."/>
            <person name="Silva G.M."/>
            <person name="Condomitti G.W."/>
            <person name="Digiampietri L.A."/>
            <person name="Lombardi K.C."/>
            <person name="Ramos P.L."/>
            <person name="Quaggio R.B."/>
            <person name="Oliveira J.C."/>
            <person name="Pascon R.C."/>
            <person name="Cruz J.B."/>
            <person name="Silva A.M."/>
            <person name="Setubal J.C."/>
        </authorList>
    </citation>
    <scope>NUCLEOTIDE SEQUENCE [LARGE SCALE GENOMIC DNA]</scope>
</reference>
<keyword evidence="5 8" id="KW-0645">Protease</keyword>
<feature type="active site" evidence="7">
    <location>
        <position position="48"/>
    </location>
</feature>
<accession>A0A1Y2T4S7</accession>
<dbReference type="PRINTS" id="PR00727">
    <property type="entry name" value="LEADERPTASE"/>
</dbReference>
<evidence type="ECO:0000256" key="7">
    <source>
        <dbReference type="PIRSR" id="PIRSR600223-1"/>
    </source>
</evidence>
<dbReference type="AlphaFoldDB" id="A0A1Y2T4S7"/>
<dbReference type="GO" id="GO:0004252">
    <property type="term" value="F:serine-type endopeptidase activity"/>
    <property type="evidence" value="ECO:0007669"/>
    <property type="project" value="InterPro"/>
</dbReference>
<evidence type="ECO:0000256" key="5">
    <source>
        <dbReference type="ARBA" id="ARBA00022670"/>
    </source>
</evidence>
<dbReference type="PANTHER" id="PTHR43390">
    <property type="entry name" value="SIGNAL PEPTIDASE I"/>
    <property type="match status" value="1"/>
</dbReference>
<evidence type="ECO:0000256" key="3">
    <source>
        <dbReference type="ARBA" id="ARBA00009370"/>
    </source>
</evidence>
<comment type="subcellular location">
    <subcellularLocation>
        <location evidence="2">Cell membrane</location>
        <topology evidence="2">Single-pass type II membrane protein</topology>
    </subcellularLocation>
    <subcellularLocation>
        <location evidence="8">Membrane</location>
        <topology evidence="8">Single-pass type II membrane protein</topology>
    </subcellularLocation>
</comment>
<dbReference type="Gene3D" id="2.10.109.10">
    <property type="entry name" value="Umud Fragment, subunit A"/>
    <property type="match status" value="1"/>
</dbReference>
<dbReference type="PROSITE" id="PS00501">
    <property type="entry name" value="SPASE_I_1"/>
    <property type="match status" value="1"/>
</dbReference>
<dbReference type="InterPro" id="IPR019533">
    <property type="entry name" value="Peptidase_S26"/>
</dbReference>
<dbReference type="Proteomes" id="UP000194267">
    <property type="component" value="Unassembled WGS sequence"/>
</dbReference>
<dbReference type="PANTHER" id="PTHR43390:SF1">
    <property type="entry name" value="CHLOROPLAST PROCESSING PEPTIDASE"/>
    <property type="match status" value="1"/>
</dbReference>
<dbReference type="GO" id="GO:0005886">
    <property type="term" value="C:plasma membrane"/>
    <property type="evidence" value="ECO:0007669"/>
    <property type="project" value="UniProtKB-SubCell"/>
</dbReference>
<evidence type="ECO:0000256" key="8">
    <source>
        <dbReference type="RuleBase" id="RU362042"/>
    </source>
</evidence>
<comment type="caution">
    <text evidence="10">The sequence shown here is derived from an EMBL/GenBank/DDBJ whole genome shotgun (WGS) entry which is preliminary data.</text>
</comment>
<dbReference type="EMBL" id="LWLV01001348">
    <property type="protein sequence ID" value="OTA40677.1"/>
    <property type="molecule type" value="Genomic_DNA"/>
</dbReference>
<evidence type="ECO:0000256" key="4">
    <source>
        <dbReference type="ARBA" id="ARBA00013208"/>
    </source>
</evidence>
<dbReference type="EC" id="3.4.21.89" evidence="4 8"/>
<comment type="similarity">
    <text evidence="3 8">Belongs to the peptidase S26 family.</text>
</comment>
<evidence type="ECO:0000256" key="6">
    <source>
        <dbReference type="ARBA" id="ARBA00022801"/>
    </source>
</evidence>
<dbReference type="InterPro" id="IPR000223">
    <property type="entry name" value="Pept_S26A_signal_pept_1"/>
</dbReference>
<sequence length="191" mass="20483">MMAPPQEGPAPARRGLVREILETAALALVVALVVRTFGVQVFRVEGESMLPTLAHGDRLLVNKLVYRLREPAPGEVVVIADPANPHRHLVKRVIAVAGDEVAVEGDAVWVNGRLLDEPYVHPGSPGTYRAGPLTVPEGYVWVMGDNRGASLDSRLLGPIPVARVEGRAVALVWPPVRVGDHGPLAAARAYR</sequence>
<dbReference type="InterPro" id="IPR036286">
    <property type="entry name" value="LexA/Signal_pep-like_sf"/>
</dbReference>
<dbReference type="InterPro" id="IPR019756">
    <property type="entry name" value="Pept_S26A_signal_pept_1_Ser-AS"/>
</dbReference>
<protein>
    <recommendedName>
        <fullName evidence="4 8">Signal peptidase I</fullName>
        <ecNumber evidence="4 8">3.4.21.89</ecNumber>
    </recommendedName>
</protein>
<evidence type="ECO:0000313" key="11">
    <source>
        <dbReference type="Proteomes" id="UP000194267"/>
    </source>
</evidence>
<proteinExistence type="inferred from homology"/>
<gene>
    <name evidence="10" type="ORF">A6D92_14505</name>
</gene>
<evidence type="ECO:0000313" key="10">
    <source>
        <dbReference type="EMBL" id="OTA40677.1"/>
    </source>
</evidence>
<dbReference type="InterPro" id="IPR019758">
    <property type="entry name" value="Pept_S26A_signal_pept_1_CS"/>
</dbReference>
<feature type="domain" description="Peptidase S26" evidence="9">
    <location>
        <begin position="18"/>
        <end position="173"/>
    </location>
</feature>
<evidence type="ECO:0000256" key="2">
    <source>
        <dbReference type="ARBA" id="ARBA00004401"/>
    </source>
</evidence>
<name>A0A1Y2T4S7_SYMTR</name>
<dbReference type="PROSITE" id="PS00761">
    <property type="entry name" value="SPASE_I_3"/>
    <property type="match status" value="1"/>
</dbReference>
<dbReference type="NCBIfam" id="TIGR02227">
    <property type="entry name" value="sigpep_I_bact"/>
    <property type="match status" value="1"/>
</dbReference>
<evidence type="ECO:0000259" key="9">
    <source>
        <dbReference type="Pfam" id="PF10502"/>
    </source>
</evidence>
<keyword evidence="6 8" id="KW-0378">Hydrolase</keyword>
<dbReference type="GO" id="GO:0009003">
    <property type="term" value="F:signal peptidase activity"/>
    <property type="evidence" value="ECO:0007669"/>
    <property type="project" value="UniProtKB-EC"/>
</dbReference>
<evidence type="ECO:0000256" key="1">
    <source>
        <dbReference type="ARBA" id="ARBA00000677"/>
    </source>
</evidence>
<organism evidence="10 11">
    <name type="scientific">Symbiobacterium thermophilum</name>
    <dbReference type="NCBI Taxonomy" id="2734"/>
    <lineage>
        <taxon>Bacteria</taxon>
        <taxon>Bacillati</taxon>
        <taxon>Bacillota</taxon>
        <taxon>Clostridia</taxon>
        <taxon>Eubacteriales</taxon>
        <taxon>Symbiobacteriaceae</taxon>
        <taxon>Symbiobacterium</taxon>
    </lineage>
</organism>
<comment type="catalytic activity">
    <reaction evidence="1 8">
        <text>Cleavage of hydrophobic, N-terminal signal or leader sequences from secreted and periplasmic proteins.</text>
        <dbReference type="EC" id="3.4.21.89"/>
    </reaction>
</comment>
<dbReference type="Pfam" id="PF10502">
    <property type="entry name" value="Peptidase_S26"/>
    <property type="match status" value="1"/>
</dbReference>
<dbReference type="CDD" id="cd06530">
    <property type="entry name" value="S26_SPase_I"/>
    <property type="match status" value="1"/>
</dbReference>